<protein>
    <submittedName>
        <fullName evidence="5">Branched-chain amino acid transport system substrate-binding protein</fullName>
    </submittedName>
</protein>
<dbReference type="STRING" id="1231391.GCA_000308195_01625"/>
<accession>A0A2U1CP77</accession>
<dbReference type="InterPro" id="IPR028082">
    <property type="entry name" value="Peripla_BP_I"/>
</dbReference>
<keyword evidence="6" id="KW-1185">Reference proteome</keyword>
<feature type="domain" description="Leucine-binding protein" evidence="4">
    <location>
        <begin position="29"/>
        <end position="364"/>
    </location>
</feature>
<dbReference type="AlphaFoldDB" id="A0A2U1CP77"/>
<evidence type="ECO:0000259" key="4">
    <source>
        <dbReference type="Pfam" id="PF13458"/>
    </source>
</evidence>
<dbReference type="PANTHER" id="PTHR30483:SF6">
    <property type="entry name" value="PERIPLASMIC BINDING PROTEIN OF ABC TRANSPORTER FOR NATURAL AMINO ACIDS"/>
    <property type="match status" value="1"/>
</dbReference>
<dbReference type="PANTHER" id="PTHR30483">
    <property type="entry name" value="LEUCINE-SPECIFIC-BINDING PROTEIN"/>
    <property type="match status" value="1"/>
</dbReference>
<dbReference type="Gene3D" id="3.40.50.2300">
    <property type="match status" value="2"/>
</dbReference>
<keyword evidence="2 3" id="KW-0732">Signal</keyword>
<feature type="signal peptide" evidence="3">
    <location>
        <begin position="1"/>
        <end position="24"/>
    </location>
</feature>
<comment type="caution">
    <text evidence="5">The sequence shown here is derived from an EMBL/GenBank/DDBJ whole genome shotgun (WGS) entry which is preliminary data.</text>
</comment>
<dbReference type="InterPro" id="IPR051010">
    <property type="entry name" value="BCAA_transport"/>
</dbReference>
<comment type="similarity">
    <text evidence="1">Belongs to the leucine-binding protein family.</text>
</comment>
<evidence type="ECO:0000256" key="1">
    <source>
        <dbReference type="ARBA" id="ARBA00010062"/>
    </source>
</evidence>
<dbReference type="EMBL" id="QEKO01000001">
    <property type="protein sequence ID" value="PVY67621.1"/>
    <property type="molecule type" value="Genomic_DNA"/>
</dbReference>
<gene>
    <name evidence="5" type="ORF">C7440_0003</name>
</gene>
<evidence type="ECO:0000256" key="2">
    <source>
        <dbReference type="ARBA" id="ARBA00022729"/>
    </source>
</evidence>
<feature type="chain" id="PRO_5015420119" evidence="3">
    <location>
        <begin position="25"/>
        <end position="395"/>
    </location>
</feature>
<dbReference type="OrthoDB" id="8522748at2"/>
<evidence type="ECO:0000313" key="6">
    <source>
        <dbReference type="Proteomes" id="UP000246145"/>
    </source>
</evidence>
<name>A0A2U1CP77_9BURK</name>
<sequence length="395" mass="42941">MTFFKKLGVALALSALSASGPALAQKQEPLRIGFITTLSTPAGYIGEDERDGFMLAVKQEQGKLGGVPVDVVVEDDGLKPASGKQTAERMLQDGIKLFTGINFSNVLVAVAPTVVRNNAFYVSLNAGPSTFAGEGCDKNYFAAAFQNDSYSDTAAIAANNMGIKKMVIMAPNYQSGRDALNGFKRVYKGEILAEIYTKLDQSDFSVELARIRSLAPEALFEFLPGGAGINFAKQWANSGLNDSVKMVTTLYSMDDRMIAATGDAGEGFLLTTEWTADMDNAANKQFVKAFQEEYGRRPTVYAATSYDTARLIASALKAAEGDIEGKADVFREALRKADFDSVRGNFKMGPNHYPIQDWFLVEVARNDVGKLDYKFVDTIIKDHGDPYAGQCKMDK</sequence>
<dbReference type="Proteomes" id="UP000246145">
    <property type="component" value="Unassembled WGS sequence"/>
</dbReference>
<dbReference type="RefSeq" id="WP_116516990.1">
    <property type="nucleotide sequence ID" value="NZ_JACCEX010000001.1"/>
</dbReference>
<evidence type="ECO:0000313" key="5">
    <source>
        <dbReference type="EMBL" id="PVY67621.1"/>
    </source>
</evidence>
<evidence type="ECO:0000256" key="3">
    <source>
        <dbReference type="SAM" id="SignalP"/>
    </source>
</evidence>
<organism evidence="5 6">
    <name type="scientific">Pusillimonas noertemannii</name>
    <dbReference type="NCBI Taxonomy" id="305977"/>
    <lineage>
        <taxon>Bacteria</taxon>
        <taxon>Pseudomonadati</taxon>
        <taxon>Pseudomonadota</taxon>
        <taxon>Betaproteobacteria</taxon>
        <taxon>Burkholderiales</taxon>
        <taxon>Alcaligenaceae</taxon>
        <taxon>Pusillimonas</taxon>
    </lineage>
</organism>
<dbReference type="Pfam" id="PF13458">
    <property type="entry name" value="Peripla_BP_6"/>
    <property type="match status" value="1"/>
</dbReference>
<proteinExistence type="inferred from homology"/>
<dbReference type="SUPFAM" id="SSF53822">
    <property type="entry name" value="Periplasmic binding protein-like I"/>
    <property type="match status" value="1"/>
</dbReference>
<dbReference type="InterPro" id="IPR028081">
    <property type="entry name" value="Leu-bd"/>
</dbReference>
<reference evidence="5 6" key="1">
    <citation type="submission" date="2018-04" db="EMBL/GenBank/DDBJ databases">
        <title>Genomic Encyclopedia of Type Strains, Phase IV (KMG-IV): sequencing the most valuable type-strain genomes for metagenomic binning, comparative biology and taxonomic classification.</title>
        <authorList>
            <person name="Goeker M."/>
        </authorList>
    </citation>
    <scope>NUCLEOTIDE SEQUENCE [LARGE SCALE GENOMIC DNA]</scope>
    <source>
        <strain evidence="5 6">DSM 10065</strain>
    </source>
</reference>